<sequence length="244" mass="26302">MSRSQVIASVNEQELRRDSTPDLDCTDFVIVSSSPQLQELELTASSNIPKCGNPQGREPETGEEPETGGETDPGGETKTSVVHESVTELMKPLDSPGPTIHQIIQIMRKKIQQARSSKANGHPLVVTQSIISESVSEVSENQNVIPALGNIQISVIIQNAGSSSDQPTFRSVASLSSSVLTQARRHSQLVPSLDSVIAACIGHGPPFTSWQMCQIYNSCTESESNMSLSDLKGLLPQIQFSVDY</sequence>
<organism evidence="2 3">
    <name type="scientific">Allacma fusca</name>
    <dbReference type="NCBI Taxonomy" id="39272"/>
    <lineage>
        <taxon>Eukaryota</taxon>
        <taxon>Metazoa</taxon>
        <taxon>Ecdysozoa</taxon>
        <taxon>Arthropoda</taxon>
        <taxon>Hexapoda</taxon>
        <taxon>Collembola</taxon>
        <taxon>Symphypleona</taxon>
        <taxon>Sminthuridae</taxon>
        <taxon>Allacma</taxon>
    </lineage>
</organism>
<feature type="compositionally biased region" description="Polar residues" evidence="1">
    <location>
        <begin position="1"/>
        <end position="12"/>
    </location>
</feature>
<feature type="region of interest" description="Disordered" evidence="1">
    <location>
        <begin position="40"/>
        <end position="79"/>
    </location>
</feature>
<evidence type="ECO:0000313" key="3">
    <source>
        <dbReference type="Proteomes" id="UP000708208"/>
    </source>
</evidence>
<name>A0A8J2PF09_9HEXA</name>
<protein>
    <submittedName>
        <fullName evidence="2">Uncharacterized protein</fullName>
    </submittedName>
</protein>
<evidence type="ECO:0000313" key="2">
    <source>
        <dbReference type="EMBL" id="CAG7734567.1"/>
    </source>
</evidence>
<comment type="caution">
    <text evidence="2">The sequence shown here is derived from an EMBL/GenBank/DDBJ whole genome shotgun (WGS) entry which is preliminary data.</text>
</comment>
<reference evidence="2" key="1">
    <citation type="submission" date="2021-06" db="EMBL/GenBank/DDBJ databases">
        <authorList>
            <person name="Hodson N. C."/>
            <person name="Mongue J. A."/>
            <person name="Jaron S. K."/>
        </authorList>
    </citation>
    <scope>NUCLEOTIDE SEQUENCE</scope>
</reference>
<gene>
    <name evidence="2" type="ORF">AFUS01_LOCUS22950</name>
</gene>
<feature type="region of interest" description="Disordered" evidence="1">
    <location>
        <begin position="1"/>
        <end position="21"/>
    </location>
</feature>
<keyword evidence="3" id="KW-1185">Reference proteome</keyword>
<dbReference type="AlphaFoldDB" id="A0A8J2PF09"/>
<feature type="compositionally biased region" description="Low complexity" evidence="1">
    <location>
        <begin position="70"/>
        <end position="79"/>
    </location>
</feature>
<proteinExistence type="predicted"/>
<accession>A0A8J2PF09</accession>
<evidence type="ECO:0000256" key="1">
    <source>
        <dbReference type="SAM" id="MobiDB-lite"/>
    </source>
</evidence>
<dbReference type="Proteomes" id="UP000708208">
    <property type="component" value="Unassembled WGS sequence"/>
</dbReference>
<dbReference type="EMBL" id="CAJVCH010271647">
    <property type="protein sequence ID" value="CAG7734567.1"/>
    <property type="molecule type" value="Genomic_DNA"/>
</dbReference>